<reference evidence="18" key="1">
    <citation type="submission" date="2025-08" db="UniProtKB">
        <authorList>
            <consortium name="RefSeq"/>
        </authorList>
    </citation>
    <scope>IDENTIFICATION</scope>
    <source>
        <tissue evidence="18">Whole organism</tissue>
    </source>
</reference>
<feature type="region of interest" description="Disordered" evidence="14">
    <location>
        <begin position="64"/>
        <end position="92"/>
    </location>
</feature>
<evidence type="ECO:0000256" key="6">
    <source>
        <dbReference type="ARBA" id="ARBA00022692"/>
    </source>
</evidence>
<dbReference type="AlphaFoldDB" id="A0A8B7P8F1"/>
<evidence type="ECO:0000256" key="10">
    <source>
        <dbReference type="ARBA" id="ARBA00023209"/>
    </source>
</evidence>
<evidence type="ECO:0000313" key="18">
    <source>
        <dbReference type="RefSeq" id="XP_018021436.1"/>
    </source>
</evidence>
<feature type="transmembrane region" description="Helical" evidence="15">
    <location>
        <begin position="463"/>
        <end position="481"/>
    </location>
</feature>
<dbReference type="Proteomes" id="UP000694843">
    <property type="component" value="Unplaced"/>
</dbReference>
<dbReference type="KEGG" id="hazt:108677687"/>
<keyword evidence="4" id="KW-0444">Lipid biosynthesis</keyword>
<proteinExistence type="inferred from homology"/>
<keyword evidence="11" id="KW-1208">Phospholipid metabolism</keyword>
<dbReference type="GO" id="GO:0016020">
    <property type="term" value="C:membrane"/>
    <property type="evidence" value="ECO:0007669"/>
    <property type="project" value="UniProtKB-SubCell"/>
</dbReference>
<keyword evidence="6 15" id="KW-0812">Transmembrane</keyword>
<comment type="pathway">
    <text evidence="13">Phospholipid metabolism.</text>
</comment>
<dbReference type="GO" id="GO:0008654">
    <property type="term" value="P:phospholipid biosynthetic process"/>
    <property type="evidence" value="ECO:0007669"/>
    <property type="project" value="UniProtKB-KW"/>
</dbReference>
<keyword evidence="12" id="KW-0012">Acyltransferase</keyword>
<evidence type="ECO:0000256" key="11">
    <source>
        <dbReference type="ARBA" id="ARBA00023264"/>
    </source>
</evidence>
<sequence>MALAEAALSLIFVFLVPPFAMILIFVLITASVGKSIGLREKYVKGLIQIFEFCKTRLAAQRKLSEHEPCDSETESSEDERLISEEDQTSSSNEVITREIVLRPGSNQFQRSFSTKEDFKLWDPLYYLRTGIEAIVDDEVTKRFSAEELTSWNLLTRTNSRHQFVSVRLTAIWVLGFMVRYFILLPIRVAILFVGTIYLVLGCAVIGQMPDGRIKRWLANCMFLSMFRIMARGFSNVVYYHNTHNRPRSDGICVANHTSPIDCIVLAQDGCFSFTGVLLMCTYAVGCLREGPLKKSWNYSWTIRCFDVLSGALSLVCTYHNRENLPRNGICVANHTSPVDALVLACDNTYDLVGQRHGGFLGLLQTALSRASSHIWFERSEAKDRYAVAKRLREHVEDPNKLPILIFPEGTCINNTSVMQFKKGTFEVGGTIYPVAIKYDSFFMSISPTGDAFWNSSEYGMMSYILMMMTSWAIVCDVWYLPPMTIREGETSIDFANRVKAEIARQGGLVDLIWDGGLKRSAVKKEWREQYQQEFSRRLRLHSLSSSAARKARLSTPSALKNNNNNDTSSASSEHPTVDSSSTDNERETPVNESTTNVAPSASCPTVNGADPLDKGKDALVNNAPVSANRKNLPTTSNDLTIQDRNLSVNGVNLTNSKDGVTLNDTSELKNRQKHANDTVPSLNGGGSRVSGLIVNGSSDPPVNGSGLQVNGSGFFTSDPTVVSKKDLRLAHDKDHLVPGPVTASILREKAE</sequence>
<keyword evidence="10" id="KW-0594">Phospholipid biosynthesis</keyword>
<dbReference type="InterPro" id="IPR045252">
    <property type="entry name" value="LPCAT1-like"/>
</dbReference>
<dbReference type="GO" id="GO:0004366">
    <property type="term" value="F:glycerol-3-phosphate O-acyltransferase activity"/>
    <property type="evidence" value="ECO:0007669"/>
    <property type="project" value="TreeGrafter"/>
</dbReference>
<evidence type="ECO:0000256" key="4">
    <source>
        <dbReference type="ARBA" id="ARBA00022516"/>
    </source>
</evidence>
<dbReference type="PANTHER" id="PTHR23063">
    <property type="entry name" value="PHOSPHOLIPID ACYLTRANSFERASE"/>
    <property type="match status" value="1"/>
</dbReference>
<dbReference type="GO" id="GO:0005783">
    <property type="term" value="C:endoplasmic reticulum"/>
    <property type="evidence" value="ECO:0007669"/>
    <property type="project" value="TreeGrafter"/>
</dbReference>
<dbReference type="GO" id="GO:0019432">
    <property type="term" value="P:triglyceride biosynthetic process"/>
    <property type="evidence" value="ECO:0007669"/>
    <property type="project" value="TreeGrafter"/>
</dbReference>
<comment type="similarity">
    <text evidence="3">Belongs to the 1-acyl-sn-glycerol-3-phosphate acyltransferase family.</text>
</comment>
<feature type="compositionally biased region" description="Polar residues" evidence="14">
    <location>
        <begin position="623"/>
        <end position="638"/>
    </location>
</feature>
<keyword evidence="7 15" id="KW-1133">Transmembrane helix</keyword>
<dbReference type="PANTHER" id="PTHR23063:SF2">
    <property type="entry name" value="GLYCEROL-3-PHOSPHATE ACYLTRANSFERASE 4, ISOFORM D-RELATED"/>
    <property type="match status" value="1"/>
</dbReference>
<evidence type="ECO:0000256" key="14">
    <source>
        <dbReference type="SAM" id="MobiDB-lite"/>
    </source>
</evidence>
<keyword evidence="8" id="KW-0443">Lipid metabolism</keyword>
<accession>A0A8B7P8F1</accession>
<dbReference type="SUPFAM" id="SSF69593">
    <property type="entry name" value="Glycerol-3-phosphate (1)-acyltransferase"/>
    <property type="match status" value="1"/>
</dbReference>
<evidence type="ECO:0000256" key="3">
    <source>
        <dbReference type="ARBA" id="ARBA00008655"/>
    </source>
</evidence>
<dbReference type="CDD" id="cd07991">
    <property type="entry name" value="LPLAT_LPCAT1-like"/>
    <property type="match status" value="1"/>
</dbReference>
<evidence type="ECO:0000256" key="1">
    <source>
        <dbReference type="ARBA" id="ARBA00004370"/>
    </source>
</evidence>
<keyword evidence="17" id="KW-1185">Reference proteome</keyword>
<dbReference type="CTD" id="137964"/>
<feature type="compositionally biased region" description="Polar residues" evidence="14">
    <location>
        <begin position="555"/>
        <end position="582"/>
    </location>
</feature>
<feature type="region of interest" description="Disordered" evidence="14">
    <location>
        <begin position="551"/>
        <end position="638"/>
    </location>
</feature>
<evidence type="ECO:0000256" key="5">
    <source>
        <dbReference type="ARBA" id="ARBA00022679"/>
    </source>
</evidence>
<dbReference type="OrthoDB" id="10051137at2759"/>
<feature type="transmembrane region" description="Helical" evidence="15">
    <location>
        <begin position="6"/>
        <end position="32"/>
    </location>
</feature>
<comment type="subcellular location">
    <subcellularLocation>
        <location evidence="1">Membrane</location>
    </subcellularLocation>
</comment>
<name>A0A8B7P8F1_HYAAZ</name>
<dbReference type="InterPro" id="IPR002123">
    <property type="entry name" value="Plipid/glycerol_acylTrfase"/>
</dbReference>
<dbReference type="GeneID" id="108677687"/>
<keyword evidence="9 15" id="KW-0472">Membrane</keyword>
<evidence type="ECO:0000256" key="2">
    <source>
        <dbReference type="ARBA" id="ARBA00005189"/>
    </source>
</evidence>
<gene>
    <name evidence="18" type="primary">LOC108677687</name>
</gene>
<feature type="transmembrane region" description="Helical" evidence="15">
    <location>
        <begin position="188"/>
        <end position="206"/>
    </location>
</feature>
<evidence type="ECO:0000256" key="12">
    <source>
        <dbReference type="ARBA" id="ARBA00023315"/>
    </source>
</evidence>
<comment type="pathway">
    <text evidence="2">Lipid metabolism.</text>
</comment>
<feature type="transmembrane region" description="Helical" evidence="15">
    <location>
        <begin position="164"/>
        <end position="182"/>
    </location>
</feature>
<evidence type="ECO:0000313" key="17">
    <source>
        <dbReference type="Proteomes" id="UP000694843"/>
    </source>
</evidence>
<evidence type="ECO:0000256" key="8">
    <source>
        <dbReference type="ARBA" id="ARBA00023098"/>
    </source>
</evidence>
<evidence type="ECO:0000256" key="9">
    <source>
        <dbReference type="ARBA" id="ARBA00023136"/>
    </source>
</evidence>
<evidence type="ECO:0000256" key="7">
    <source>
        <dbReference type="ARBA" id="ARBA00022989"/>
    </source>
</evidence>
<organism evidence="17 18">
    <name type="scientific">Hyalella azteca</name>
    <name type="common">Amphipod</name>
    <dbReference type="NCBI Taxonomy" id="294128"/>
    <lineage>
        <taxon>Eukaryota</taxon>
        <taxon>Metazoa</taxon>
        <taxon>Ecdysozoa</taxon>
        <taxon>Arthropoda</taxon>
        <taxon>Crustacea</taxon>
        <taxon>Multicrustacea</taxon>
        <taxon>Malacostraca</taxon>
        <taxon>Eumalacostraca</taxon>
        <taxon>Peracarida</taxon>
        <taxon>Amphipoda</taxon>
        <taxon>Senticaudata</taxon>
        <taxon>Talitrida</taxon>
        <taxon>Talitroidea</taxon>
        <taxon>Hyalellidae</taxon>
        <taxon>Hyalella</taxon>
    </lineage>
</organism>
<evidence type="ECO:0000256" key="15">
    <source>
        <dbReference type="SAM" id="Phobius"/>
    </source>
</evidence>
<feature type="domain" description="Phospholipid/glycerol acyltransferase" evidence="16">
    <location>
        <begin position="328"/>
        <end position="439"/>
    </location>
</feature>
<dbReference type="Pfam" id="PF01553">
    <property type="entry name" value="Acyltransferase"/>
    <property type="match status" value="1"/>
</dbReference>
<feature type="compositionally biased region" description="Polar residues" evidence="14">
    <location>
        <begin position="590"/>
        <end position="605"/>
    </location>
</feature>
<evidence type="ECO:0000259" key="16">
    <source>
        <dbReference type="SMART" id="SM00563"/>
    </source>
</evidence>
<evidence type="ECO:0000256" key="13">
    <source>
        <dbReference type="ARBA" id="ARBA00025707"/>
    </source>
</evidence>
<protein>
    <submittedName>
        <fullName evidence="18">Glycerol-3-phosphate acyltransferase 3-like</fullName>
    </submittedName>
</protein>
<dbReference type="RefSeq" id="XP_018021436.1">
    <property type="nucleotide sequence ID" value="XM_018165947.2"/>
</dbReference>
<dbReference type="SMART" id="SM00563">
    <property type="entry name" value="PlsC"/>
    <property type="match status" value="1"/>
</dbReference>
<keyword evidence="5" id="KW-0808">Transferase</keyword>